<feature type="transmembrane region" description="Helical" evidence="2">
    <location>
        <begin position="114"/>
        <end position="131"/>
    </location>
</feature>
<keyword evidence="2" id="KW-1133">Transmembrane helix</keyword>
<keyword evidence="2" id="KW-0812">Transmembrane</keyword>
<dbReference type="InterPro" id="IPR053150">
    <property type="entry name" value="Teicoplanin_resist-assoc"/>
</dbReference>
<dbReference type="InterPro" id="IPR006976">
    <property type="entry name" value="VanZ-like"/>
</dbReference>
<feature type="transmembrane region" description="Helical" evidence="2">
    <location>
        <begin position="171"/>
        <end position="189"/>
    </location>
</feature>
<evidence type="ECO:0000313" key="5">
    <source>
        <dbReference type="Proteomes" id="UP000305778"/>
    </source>
</evidence>
<evidence type="ECO:0000256" key="1">
    <source>
        <dbReference type="SAM" id="MobiDB-lite"/>
    </source>
</evidence>
<evidence type="ECO:0000313" key="4">
    <source>
        <dbReference type="EMBL" id="TKA09997.1"/>
    </source>
</evidence>
<dbReference type="Proteomes" id="UP000305778">
    <property type="component" value="Unassembled WGS sequence"/>
</dbReference>
<accession>A0A4U0SNX1</accession>
<dbReference type="AlphaFoldDB" id="A0A4U0SNX1"/>
<sequence>MRRGTQGTATKTIPATKPVPKPKPAPKPKPVPKPKPAPEPKPKPPREAWLVVAARWLAMAVAFVAMVGFAVLLARATLTPSPASVGIAHANLHPGRSLRQYFDRYTVAGALRQVGGNLLLGVPFGVLLPVLAPKARGLLRVLITTALVMVLVELAQGAIVEGRAFDIDDVIMNTTGALLGWLLVGRLMGKAVHRPRLRRTRGATDTT</sequence>
<dbReference type="PANTHER" id="PTHR36834:SF1">
    <property type="entry name" value="INTEGRAL MEMBRANE PROTEIN"/>
    <property type="match status" value="1"/>
</dbReference>
<keyword evidence="5" id="KW-1185">Reference proteome</keyword>
<gene>
    <name evidence="4" type="ORF">FCI23_20065</name>
</gene>
<evidence type="ECO:0000256" key="2">
    <source>
        <dbReference type="SAM" id="Phobius"/>
    </source>
</evidence>
<evidence type="ECO:0000259" key="3">
    <source>
        <dbReference type="Pfam" id="PF04892"/>
    </source>
</evidence>
<feature type="region of interest" description="Disordered" evidence="1">
    <location>
        <begin position="1"/>
        <end position="44"/>
    </location>
</feature>
<dbReference type="EMBL" id="SUMC01000018">
    <property type="protein sequence ID" value="TKA09997.1"/>
    <property type="molecule type" value="Genomic_DNA"/>
</dbReference>
<feature type="domain" description="VanZ-like" evidence="3">
    <location>
        <begin position="69"/>
        <end position="184"/>
    </location>
</feature>
<keyword evidence="2" id="KW-0472">Membrane</keyword>
<reference evidence="4 5" key="1">
    <citation type="submission" date="2019-04" db="EMBL/GenBank/DDBJ databases">
        <title>Streptomyces oryziradicis sp. nov., a novel actinomycete isolated from rhizosphere soil of rice (Oryza sativa L.).</title>
        <authorList>
            <person name="Li C."/>
        </authorList>
    </citation>
    <scope>NUCLEOTIDE SEQUENCE [LARGE SCALE GENOMIC DNA]</scope>
    <source>
        <strain evidence="4 5">NEAU-C40</strain>
    </source>
</reference>
<organism evidence="4 5">
    <name type="scientific">Actinacidiphila oryziradicis</name>
    <dbReference type="NCBI Taxonomy" id="2571141"/>
    <lineage>
        <taxon>Bacteria</taxon>
        <taxon>Bacillati</taxon>
        <taxon>Actinomycetota</taxon>
        <taxon>Actinomycetes</taxon>
        <taxon>Kitasatosporales</taxon>
        <taxon>Streptomycetaceae</taxon>
        <taxon>Actinacidiphila</taxon>
    </lineage>
</organism>
<feature type="transmembrane region" description="Helical" evidence="2">
    <location>
        <begin position="138"/>
        <end position="159"/>
    </location>
</feature>
<protein>
    <submittedName>
        <fullName evidence="4">VanZ family protein</fullName>
    </submittedName>
</protein>
<dbReference type="Pfam" id="PF04892">
    <property type="entry name" value="VanZ"/>
    <property type="match status" value="1"/>
</dbReference>
<comment type="caution">
    <text evidence="4">The sequence shown here is derived from an EMBL/GenBank/DDBJ whole genome shotgun (WGS) entry which is preliminary data.</text>
</comment>
<feature type="transmembrane region" description="Helical" evidence="2">
    <location>
        <begin position="48"/>
        <end position="74"/>
    </location>
</feature>
<dbReference type="PANTHER" id="PTHR36834">
    <property type="entry name" value="MEMBRANE PROTEIN-RELATED"/>
    <property type="match status" value="1"/>
</dbReference>
<proteinExistence type="predicted"/>
<dbReference type="OrthoDB" id="4822551at2"/>
<name>A0A4U0SNX1_9ACTN</name>